<accession>A0A1F6EJG2</accession>
<keyword evidence="1" id="KW-1133">Transmembrane helix</keyword>
<gene>
    <name evidence="2" type="ORF">A3A40_00775</name>
</gene>
<dbReference type="STRING" id="1798513.A3A40_00775"/>
<name>A0A1F6EJG2_9BACT</name>
<keyword evidence="1" id="KW-0812">Transmembrane</keyword>
<proteinExistence type="predicted"/>
<comment type="caution">
    <text evidence="2">The sequence shown here is derived from an EMBL/GenBank/DDBJ whole genome shotgun (WGS) entry which is preliminary data.</text>
</comment>
<dbReference type="EMBL" id="MFMA01000034">
    <property type="protein sequence ID" value="OGG73803.1"/>
    <property type="molecule type" value="Genomic_DNA"/>
</dbReference>
<evidence type="ECO:0000256" key="1">
    <source>
        <dbReference type="SAM" id="Phobius"/>
    </source>
</evidence>
<reference evidence="2 3" key="1">
    <citation type="journal article" date="2016" name="Nat. Commun.">
        <title>Thousands of microbial genomes shed light on interconnected biogeochemical processes in an aquifer system.</title>
        <authorList>
            <person name="Anantharaman K."/>
            <person name="Brown C.T."/>
            <person name="Hug L.A."/>
            <person name="Sharon I."/>
            <person name="Castelle C.J."/>
            <person name="Probst A.J."/>
            <person name="Thomas B.C."/>
            <person name="Singh A."/>
            <person name="Wilkins M.J."/>
            <person name="Karaoz U."/>
            <person name="Brodie E.L."/>
            <person name="Williams K.H."/>
            <person name="Hubbard S.S."/>
            <person name="Banfield J.F."/>
        </authorList>
    </citation>
    <scope>NUCLEOTIDE SEQUENCE [LARGE SCALE GENOMIC DNA]</scope>
</reference>
<dbReference type="AlphaFoldDB" id="A0A1F6EJG2"/>
<dbReference type="Proteomes" id="UP000178427">
    <property type="component" value="Unassembled WGS sequence"/>
</dbReference>
<protein>
    <submittedName>
        <fullName evidence="2">Uncharacterized protein</fullName>
    </submittedName>
</protein>
<evidence type="ECO:0000313" key="3">
    <source>
        <dbReference type="Proteomes" id="UP000178427"/>
    </source>
</evidence>
<sequence length="73" mass="7865">MPPSSPPTLPQRPIDTGHMLAAHEKRSGIGPVVGIVIILLLLIFGGLYFWGASMNRKTEPLPFIPGDSTEQAE</sequence>
<evidence type="ECO:0000313" key="2">
    <source>
        <dbReference type="EMBL" id="OGG73803.1"/>
    </source>
</evidence>
<keyword evidence="1" id="KW-0472">Membrane</keyword>
<feature type="transmembrane region" description="Helical" evidence="1">
    <location>
        <begin position="29"/>
        <end position="50"/>
    </location>
</feature>
<organism evidence="2 3">
    <name type="scientific">Candidatus Kaiserbacteria bacterium RIFCSPLOWO2_01_FULL_54_20</name>
    <dbReference type="NCBI Taxonomy" id="1798513"/>
    <lineage>
        <taxon>Bacteria</taxon>
        <taxon>Candidatus Kaiseribacteriota</taxon>
    </lineage>
</organism>